<dbReference type="InterPro" id="IPR036263">
    <property type="entry name" value="Chorismate_II_sf"/>
</dbReference>
<dbReference type="Proteomes" id="UP001519296">
    <property type="component" value="Unassembled WGS sequence"/>
</dbReference>
<dbReference type="PANTHER" id="PTHR38041">
    <property type="entry name" value="CHORISMATE MUTASE"/>
    <property type="match status" value="1"/>
</dbReference>
<accession>A0ABS5B0S6</accession>
<organism evidence="3 4">
    <name type="scientific">Streptococcus oricebi</name>
    <dbReference type="NCBI Taxonomy" id="1547447"/>
    <lineage>
        <taxon>Bacteria</taxon>
        <taxon>Bacillati</taxon>
        <taxon>Bacillota</taxon>
        <taxon>Bacilli</taxon>
        <taxon>Lactobacillales</taxon>
        <taxon>Streptococcaceae</taxon>
        <taxon>Streptococcus</taxon>
    </lineage>
</organism>
<dbReference type="PROSITE" id="PS51168">
    <property type="entry name" value="CHORISMATE_MUT_2"/>
    <property type="match status" value="1"/>
</dbReference>
<reference evidence="3 4" key="1">
    <citation type="submission" date="2018-02" db="EMBL/GenBank/DDBJ databases">
        <title>Draft genome sequence of Streptococcus oricebi CCUG 70868T type strain.</title>
        <authorList>
            <person name="Mendez V."/>
            <person name="Salva-Serra F."/>
            <person name="Jaen-Luchoro D."/>
            <person name="Gonzales-Siles L."/>
            <person name="Karlsson R."/>
            <person name="Engstrom-Jakobsson H."/>
            <person name="Busquets A."/>
            <person name="Gomila M."/>
            <person name="Pineiro-Iglesias B."/>
            <person name="Bennasar-Figueras A."/>
            <person name="Seeger M."/>
            <person name="Moore E."/>
        </authorList>
    </citation>
    <scope>NUCLEOTIDE SEQUENCE [LARGE SCALE GENOMIC DNA]</scope>
    <source>
        <strain evidence="3 4">CCUG 70868</strain>
    </source>
</reference>
<dbReference type="InterPro" id="IPR011279">
    <property type="entry name" value="Chorismate_mutase_GmP"/>
</dbReference>
<dbReference type="Pfam" id="PF01817">
    <property type="entry name" value="CM_2"/>
    <property type="match status" value="1"/>
</dbReference>
<sequence>MELAEIRKEIDEIDQDLIKLLEKRMDCVSRVLAAKKSSGQEVVDKEREAVVLARVASLVTKPDYQETILATFADIMRQSSNYQQSKLS</sequence>
<dbReference type="PANTHER" id="PTHR38041:SF1">
    <property type="entry name" value="CHORISMATE MUTASE"/>
    <property type="match status" value="1"/>
</dbReference>
<comment type="caution">
    <text evidence="3">The sequence shown here is derived from an EMBL/GenBank/DDBJ whole genome shotgun (WGS) entry which is preliminary data.</text>
</comment>
<dbReference type="RefSeq" id="WP_209626338.1">
    <property type="nucleotide sequence ID" value="NZ_PRDG01000001.1"/>
</dbReference>
<name>A0ABS5B0S6_9STRE</name>
<keyword evidence="4" id="KW-1185">Reference proteome</keyword>
<dbReference type="SMART" id="SM00830">
    <property type="entry name" value="CM_2"/>
    <property type="match status" value="1"/>
</dbReference>
<evidence type="ECO:0000313" key="4">
    <source>
        <dbReference type="Proteomes" id="UP001519296"/>
    </source>
</evidence>
<keyword evidence="1" id="KW-0413">Isomerase</keyword>
<protein>
    <submittedName>
        <fullName evidence="3">Chorismate mutase</fullName>
    </submittedName>
</protein>
<dbReference type="SUPFAM" id="SSF48600">
    <property type="entry name" value="Chorismate mutase II"/>
    <property type="match status" value="1"/>
</dbReference>
<dbReference type="InterPro" id="IPR051331">
    <property type="entry name" value="Chorismate_mutase-related"/>
</dbReference>
<dbReference type="EMBL" id="PRDG01000001">
    <property type="protein sequence ID" value="MBP2622437.1"/>
    <property type="molecule type" value="Genomic_DNA"/>
</dbReference>
<feature type="domain" description="Chorismate mutase" evidence="2">
    <location>
        <begin position="1"/>
        <end position="87"/>
    </location>
</feature>
<dbReference type="Gene3D" id="1.20.59.10">
    <property type="entry name" value="Chorismate mutase"/>
    <property type="match status" value="1"/>
</dbReference>
<dbReference type="NCBIfam" id="TIGR01805">
    <property type="entry name" value="CM_mono_grmpos"/>
    <property type="match status" value="1"/>
</dbReference>
<evidence type="ECO:0000256" key="1">
    <source>
        <dbReference type="ARBA" id="ARBA00023235"/>
    </source>
</evidence>
<evidence type="ECO:0000259" key="2">
    <source>
        <dbReference type="PROSITE" id="PS51168"/>
    </source>
</evidence>
<gene>
    <name evidence="3" type="ORF">C4K46_00625</name>
</gene>
<dbReference type="InterPro" id="IPR036979">
    <property type="entry name" value="CM_dom_sf"/>
</dbReference>
<evidence type="ECO:0000313" key="3">
    <source>
        <dbReference type="EMBL" id="MBP2622437.1"/>
    </source>
</evidence>
<proteinExistence type="predicted"/>
<dbReference type="InterPro" id="IPR002701">
    <property type="entry name" value="CM_II_prokaryot"/>
</dbReference>